<dbReference type="Gene3D" id="3.30.1360.30">
    <property type="entry name" value="GAD-like domain"/>
    <property type="match status" value="1"/>
</dbReference>
<evidence type="ECO:0000256" key="1">
    <source>
        <dbReference type="ARBA" id="ARBA00022598"/>
    </source>
</evidence>
<reference evidence="6" key="1">
    <citation type="submission" date="2014-09" db="EMBL/GenBank/DDBJ databases">
        <authorList>
            <person name="Probst J Alexander"/>
        </authorList>
    </citation>
    <scope>NUCLEOTIDE SEQUENCE</scope>
</reference>
<keyword evidence="2" id="KW-0547">Nucleotide-binding</keyword>
<dbReference type="Pfam" id="PF14544">
    <property type="entry name" value="DUF4443"/>
    <property type="match status" value="1"/>
</dbReference>
<dbReference type="InterPro" id="IPR004115">
    <property type="entry name" value="GAD-like_sf"/>
</dbReference>
<dbReference type="GO" id="GO:0004812">
    <property type="term" value="F:aminoacyl-tRNA ligase activity"/>
    <property type="evidence" value="ECO:0007669"/>
    <property type="project" value="InterPro"/>
</dbReference>
<evidence type="ECO:0000256" key="4">
    <source>
        <dbReference type="ARBA" id="ARBA00022917"/>
    </source>
</evidence>
<name>A0A098E757_9ZZZZ</name>
<protein>
    <recommendedName>
        <fullName evidence="5">DUF4443 domain-containing protein</fullName>
    </recommendedName>
</protein>
<dbReference type="SUPFAM" id="SSF55261">
    <property type="entry name" value="GAD domain-like"/>
    <property type="match status" value="1"/>
</dbReference>
<gene>
    <name evidence="6" type="ORF">MSIBF_A1380025</name>
</gene>
<keyword evidence="4" id="KW-0648">Protein biosynthesis</keyword>
<keyword evidence="1" id="KW-0436">Ligase</keyword>
<proteinExistence type="predicted"/>
<dbReference type="InterPro" id="IPR029349">
    <property type="entry name" value="DUF4443"/>
</dbReference>
<dbReference type="GO" id="GO:0005737">
    <property type="term" value="C:cytoplasm"/>
    <property type="evidence" value="ECO:0007669"/>
    <property type="project" value="InterPro"/>
</dbReference>
<keyword evidence="3" id="KW-0067">ATP-binding</keyword>
<feature type="domain" description="DUF4443" evidence="5">
    <location>
        <begin position="55"/>
        <end position="149"/>
    </location>
</feature>
<dbReference type="GO" id="GO:0006412">
    <property type="term" value="P:translation"/>
    <property type="evidence" value="ECO:0007669"/>
    <property type="project" value="UniProtKB-KW"/>
</dbReference>
<evidence type="ECO:0000313" key="6">
    <source>
        <dbReference type="EMBL" id="CEG11324.1"/>
    </source>
</evidence>
<accession>A0A098E757</accession>
<dbReference type="EMBL" id="CCXY01000044">
    <property type="protein sequence ID" value="CEG11324.1"/>
    <property type="molecule type" value="Genomic_DNA"/>
</dbReference>
<evidence type="ECO:0000256" key="2">
    <source>
        <dbReference type="ARBA" id="ARBA00022741"/>
    </source>
</evidence>
<dbReference type="GO" id="GO:0005524">
    <property type="term" value="F:ATP binding"/>
    <property type="evidence" value="ECO:0007669"/>
    <property type="project" value="UniProtKB-KW"/>
</dbReference>
<sequence>MRALLNYLKEKNILTATHKGHSLTPAGDKIIAGFLNFASFPFEISLSDMTQDKCIGIILKNASEKIKSGIEERDTAIREGCDGAYILLYTNDGFKFPSVNTSIFDYPVSHEYLNNIARLENLNEGDIVVICFADDFINAENGVINISLNKQNFNWKLF</sequence>
<dbReference type="AlphaFoldDB" id="A0A098E757"/>
<evidence type="ECO:0000259" key="5">
    <source>
        <dbReference type="Pfam" id="PF14544"/>
    </source>
</evidence>
<evidence type="ECO:0000256" key="3">
    <source>
        <dbReference type="ARBA" id="ARBA00022840"/>
    </source>
</evidence>
<organism evidence="6">
    <name type="scientific">groundwater metagenome</name>
    <dbReference type="NCBI Taxonomy" id="717931"/>
    <lineage>
        <taxon>unclassified sequences</taxon>
        <taxon>metagenomes</taxon>
        <taxon>ecological metagenomes</taxon>
    </lineage>
</organism>